<evidence type="ECO:0000256" key="1">
    <source>
        <dbReference type="ARBA" id="ARBA00023125"/>
    </source>
</evidence>
<comment type="caution">
    <text evidence="4">The sequence shown here is derived from an EMBL/GenBank/DDBJ whole genome shotgun (WGS) entry which is preliminary data.</text>
</comment>
<dbReference type="SUPFAM" id="SSF46689">
    <property type="entry name" value="Homeodomain-like"/>
    <property type="match status" value="1"/>
</dbReference>
<evidence type="ECO:0000256" key="2">
    <source>
        <dbReference type="PROSITE-ProRule" id="PRU00335"/>
    </source>
</evidence>
<feature type="domain" description="HTH tetR-type" evidence="3">
    <location>
        <begin position="1"/>
        <end position="54"/>
    </location>
</feature>
<dbReference type="AlphaFoldDB" id="A0A327YXB9"/>
<dbReference type="InterPro" id="IPR009057">
    <property type="entry name" value="Homeodomain-like_sf"/>
</dbReference>
<proteinExistence type="predicted"/>
<dbReference type="GO" id="GO:0006355">
    <property type="term" value="P:regulation of DNA-templated transcription"/>
    <property type="evidence" value="ECO:0007669"/>
    <property type="project" value="UniProtKB-ARBA"/>
</dbReference>
<protein>
    <submittedName>
        <fullName evidence="4">TetR family transcriptional regulator</fullName>
    </submittedName>
</protein>
<dbReference type="PANTHER" id="PTHR30328">
    <property type="entry name" value="TRANSCRIPTIONAL REPRESSOR"/>
    <property type="match status" value="1"/>
</dbReference>
<reference evidence="4 5" key="1">
    <citation type="submission" date="2018-06" db="EMBL/GenBank/DDBJ databases">
        <title>Genomic Encyclopedia of Type Strains, Phase III (KMG-III): the genomes of soil and plant-associated and newly described type strains.</title>
        <authorList>
            <person name="Whitman W."/>
        </authorList>
    </citation>
    <scope>NUCLEOTIDE SEQUENCE [LARGE SCALE GENOMIC DNA]</scope>
    <source>
        <strain evidence="4 5">CGMCC 4.7090</strain>
    </source>
</reference>
<dbReference type="Pfam" id="PF00440">
    <property type="entry name" value="TetR_N"/>
    <property type="match status" value="1"/>
</dbReference>
<dbReference type="SUPFAM" id="SSF48498">
    <property type="entry name" value="Tetracyclin repressor-like, C-terminal domain"/>
    <property type="match status" value="1"/>
</dbReference>
<dbReference type="InterPro" id="IPR050109">
    <property type="entry name" value="HTH-type_TetR-like_transc_reg"/>
</dbReference>
<name>A0A327YXB9_9ACTN</name>
<evidence type="ECO:0000259" key="3">
    <source>
        <dbReference type="PROSITE" id="PS50977"/>
    </source>
</evidence>
<dbReference type="InterPro" id="IPR036271">
    <property type="entry name" value="Tet_transcr_reg_TetR-rel_C_sf"/>
</dbReference>
<dbReference type="InterPro" id="IPR041467">
    <property type="entry name" value="Sco4008_C"/>
</dbReference>
<dbReference type="Pfam" id="PF17926">
    <property type="entry name" value="TetR_C_21"/>
    <property type="match status" value="1"/>
</dbReference>
<dbReference type="Gene3D" id="1.10.357.10">
    <property type="entry name" value="Tetracycline Repressor, domain 2"/>
    <property type="match status" value="1"/>
</dbReference>
<evidence type="ECO:0000313" key="4">
    <source>
        <dbReference type="EMBL" id="RAK26077.1"/>
    </source>
</evidence>
<gene>
    <name evidence="4" type="ORF">B0I29_129113</name>
</gene>
<dbReference type="PANTHER" id="PTHR30328:SF54">
    <property type="entry name" value="HTH-TYPE TRANSCRIPTIONAL REPRESSOR SCO4008"/>
    <property type="match status" value="1"/>
</dbReference>
<dbReference type="GO" id="GO:0003677">
    <property type="term" value="F:DNA binding"/>
    <property type="evidence" value="ECO:0007669"/>
    <property type="project" value="UniProtKB-UniRule"/>
</dbReference>
<dbReference type="Proteomes" id="UP000249341">
    <property type="component" value="Unassembled WGS sequence"/>
</dbReference>
<dbReference type="EMBL" id="QLMJ01000029">
    <property type="protein sequence ID" value="RAK26077.1"/>
    <property type="molecule type" value="Genomic_DNA"/>
</dbReference>
<dbReference type="PROSITE" id="PS50977">
    <property type="entry name" value="HTH_TETR_2"/>
    <property type="match status" value="1"/>
</dbReference>
<feature type="DNA-binding region" description="H-T-H motif" evidence="2">
    <location>
        <begin position="17"/>
        <end position="36"/>
    </location>
</feature>
<accession>A0A327YXB9</accession>
<dbReference type="InterPro" id="IPR001647">
    <property type="entry name" value="HTH_TetR"/>
</dbReference>
<sequence>MDSALKEFAAHGIAGSRVDRIAKQARTSKERVYAYFSSKEALYAQTAARELDVIMQATALDAADLPGYAGRLFDYYAAHPDHFRLVSWGRLELAPSTRIDEESRSAAILSKLELLRQAQRDGVLDPTMDAVDILALVGQIATTWMSQPELADAAAKEAIDGSIAARRSAVMAAVERLFPRR</sequence>
<evidence type="ECO:0000313" key="5">
    <source>
        <dbReference type="Proteomes" id="UP000249341"/>
    </source>
</evidence>
<keyword evidence="5" id="KW-1185">Reference proteome</keyword>
<keyword evidence="1 2" id="KW-0238">DNA-binding</keyword>
<organism evidence="4 5">
    <name type="scientific">Actinoplanes lutulentus</name>
    <dbReference type="NCBI Taxonomy" id="1287878"/>
    <lineage>
        <taxon>Bacteria</taxon>
        <taxon>Bacillati</taxon>
        <taxon>Actinomycetota</taxon>
        <taxon>Actinomycetes</taxon>
        <taxon>Micromonosporales</taxon>
        <taxon>Micromonosporaceae</taxon>
        <taxon>Actinoplanes</taxon>
    </lineage>
</organism>